<feature type="region of interest" description="Disordered" evidence="1">
    <location>
        <begin position="571"/>
        <end position="596"/>
    </location>
</feature>
<feature type="compositionally biased region" description="Low complexity" evidence="1">
    <location>
        <begin position="339"/>
        <end position="359"/>
    </location>
</feature>
<dbReference type="SMART" id="SM01406">
    <property type="entry name" value="PAPA-1"/>
    <property type="match status" value="1"/>
</dbReference>
<feature type="compositionally biased region" description="Polar residues" evidence="1">
    <location>
        <begin position="134"/>
        <end position="149"/>
    </location>
</feature>
<protein>
    <recommendedName>
        <fullName evidence="2">INO80 complex subunit B-like conserved region domain-containing protein</fullName>
    </recommendedName>
</protein>
<evidence type="ECO:0000256" key="1">
    <source>
        <dbReference type="SAM" id="MobiDB-lite"/>
    </source>
</evidence>
<sequence length="774" mass="84283">MSDINPGKIKIQDDHSSSDDILVSGSVRKHKAANIDKSTKKASLSKHSSANTVLKHSNNDEKPDVGPDSSRENSNSALKINKIRLKFSAQSSGVISAAATANHQSTKPRNLSIVTEESDLSDLSSNEGLGRSPGDSSSPESRPTVSRSRLNSRDSAKYHTFDSSSQLSSDLSDVSDSGSGGSAQGRGSSRRQVGKHVSATADESSSSDFQVVKRRRSSGASSAKSGRNTGKSASKSRKSTSKIVRRNSRFSDTDTGDANDVADDNDKYNNSGIDGSSGSDLRVDSDSDVPRRNSAHQSRDKRGNKSNNGSSSTRKRQLKIVSSPTTPKKSAIKSEVRSSKNAPTSSSSHSTSRPSASTTDNNANARDKKISSKSQPSKNKKTKPTPTPAPKTKPATSDIDDFYSDYPDSNAENNYPNSKQSKSNASSSDKKKPPMDVEFDSDDIILDNSNSDENEENSLDFQKLTRRQRARLTNNYDEQLMELPVESKKVEYTEEELALRKSEYTRKRKFQSIQRAEQLKNETISRLLNKQTVKGRNKLDDEANESNELEKSDSLNPDCIRWVCTTVDTPPRLDDSAQIKAPESRNLSANTSLNNKPVTDLKSVTEITEISNSGKTLLEKSDDKSFSEKQGFLSSAKEDGIASTDRENFSNVSSLEKPSIEVYEVHKDKPSSSNSQKVEAISTQQGLGFCLTLPAGVSIDDFFPNKTSVAELNCQNVNKSNRKCSLPGCGVAFKYKVVKKDFNISNSVQASTVSLGHAVEYACGLDHYKQLLLL</sequence>
<feature type="compositionally biased region" description="Basic and acidic residues" evidence="1">
    <location>
        <begin position="151"/>
        <end position="160"/>
    </location>
</feature>
<evidence type="ECO:0000313" key="3">
    <source>
        <dbReference type="EMBL" id="OMJ28851.1"/>
    </source>
</evidence>
<feature type="region of interest" description="Disordered" evidence="1">
    <location>
        <begin position="99"/>
        <end position="468"/>
    </location>
</feature>
<dbReference type="GO" id="GO:0031011">
    <property type="term" value="C:Ino80 complex"/>
    <property type="evidence" value="ECO:0007669"/>
    <property type="project" value="InterPro"/>
</dbReference>
<dbReference type="InterPro" id="IPR029523">
    <property type="entry name" value="INO80B/Ies2"/>
</dbReference>
<dbReference type="PANTHER" id="PTHR21561">
    <property type="entry name" value="INO80 COMPLEX SUBUNIT B"/>
    <property type="match status" value="1"/>
</dbReference>
<dbReference type="PANTHER" id="PTHR21561:SF12">
    <property type="entry name" value="INO80 COMPLEX SUBUNIT B"/>
    <property type="match status" value="1"/>
</dbReference>
<dbReference type="GO" id="GO:0006338">
    <property type="term" value="P:chromatin remodeling"/>
    <property type="evidence" value="ECO:0007669"/>
    <property type="project" value="InterPro"/>
</dbReference>
<reference evidence="4" key="1">
    <citation type="submission" date="2017-01" db="EMBL/GenBank/DDBJ databases">
        <authorList>
            <person name="Wang Y."/>
            <person name="White M."/>
            <person name="Kvist S."/>
            <person name="Moncalvo J.-M."/>
        </authorList>
    </citation>
    <scope>NUCLEOTIDE SEQUENCE [LARGE SCALE GENOMIC DNA]</scope>
    <source>
        <strain evidence="4">ID-206-W2</strain>
    </source>
</reference>
<keyword evidence="4" id="KW-1185">Reference proteome</keyword>
<gene>
    <name evidence="3" type="ORF">AYI69_g1663</name>
</gene>
<feature type="compositionally biased region" description="Acidic residues" evidence="1">
    <location>
        <begin position="254"/>
        <end position="263"/>
    </location>
</feature>
<feature type="region of interest" description="Disordered" evidence="1">
    <location>
        <begin position="1"/>
        <end position="77"/>
    </location>
</feature>
<feature type="compositionally biased region" description="Basic residues" evidence="1">
    <location>
        <begin position="234"/>
        <end position="248"/>
    </location>
</feature>
<feature type="compositionally biased region" description="Polar residues" evidence="1">
    <location>
        <begin position="585"/>
        <end position="596"/>
    </location>
</feature>
<name>A0A1R1YPM3_9FUNG</name>
<feature type="compositionally biased region" description="Low complexity" evidence="1">
    <location>
        <begin position="163"/>
        <end position="177"/>
    </location>
</feature>
<dbReference type="InterPro" id="IPR006880">
    <property type="entry name" value="INO80B_C"/>
</dbReference>
<comment type="caution">
    <text evidence="3">The sequence shown here is derived from an EMBL/GenBank/DDBJ whole genome shotgun (WGS) entry which is preliminary data.</text>
</comment>
<dbReference type="Pfam" id="PF04795">
    <property type="entry name" value="PAPA-1"/>
    <property type="match status" value="1"/>
</dbReference>
<feature type="domain" description="INO80 complex subunit B-like conserved region" evidence="2">
    <location>
        <begin position="496"/>
        <end position="573"/>
    </location>
</feature>
<dbReference type="OrthoDB" id="2021186at2759"/>
<accession>A0A1R1YPM3</accession>
<evidence type="ECO:0000313" key="4">
    <source>
        <dbReference type="Proteomes" id="UP000187429"/>
    </source>
</evidence>
<feature type="compositionally biased region" description="Acidic residues" evidence="1">
    <location>
        <begin position="437"/>
        <end position="458"/>
    </location>
</feature>
<dbReference type="EMBL" id="LSSM01000456">
    <property type="protein sequence ID" value="OMJ28851.1"/>
    <property type="molecule type" value="Genomic_DNA"/>
</dbReference>
<feature type="compositionally biased region" description="Basic and acidic residues" evidence="1">
    <location>
        <begin position="57"/>
        <end position="71"/>
    </location>
</feature>
<dbReference type="AlphaFoldDB" id="A0A1R1YPM3"/>
<feature type="compositionally biased region" description="Low complexity" evidence="1">
    <location>
        <begin position="218"/>
        <end position="233"/>
    </location>
</feature>
<feature type="compositionally biased region" description="Polar residues" evidence="1">
    <location>
        <begin position="41"/>
        <end position="56"/>
    </location>
</feature>
<feature type="compositionally biased region" description="Polar residues" evidence="1">
    <location>
        <begin position="99"/>
        <end position="115"/>
    </location>
</feature>
<proteinExistence type="predicted"/>
<dbReference type="Proteomes" id="UP000187429">
    <property type="component" value="Unassembled WGS sequence"/>
</dbReference>
<evidence type="ECO:0000259" key="2">
    <source>
        <dbReference type="SMART" id="SM01406"/>
    </source>
</evidence>
<feature type="compositionally biased region" description="Basic and acidic residues" evidence="1">
    <location>
        <begin position="281"/>
        <end position="303"/>
    </location>
</feature>
<organism evidence="3 4">
    <name type="scientific">Smittium culicis</name>
    <dbReference type="NCBI Taxonomy" id="133412"/>
    <lineage>
        <taxon>Eukaryota</taxon>
        <taxon>Fungi</taxon>
        <taxon>Fungi incertae sedis</taxon>
        <taxon>Zoopagomycota</taxon>
        <taxon>Kickxellomycotina</taxon>
        <taxon>Harpellomycetes</taxon>
        <taxon>Harpellales</taxon>
        <taxon>Legeriomycetaceae</taxon>
        <taxon>Smittium</taxon>
    </lineage>
</organism>
<feature type="compositionally biased region" description="Low complexity" evidence="1">
    <location>
        <begin position="418"/>
        <end position="427"/>
    </location>
</feature>
<feature type="compositionally biased region" description="Low complexity" evidence="1">
    <location>
        <begin position="271"/>
        <end position="280"/>
    </location>
</feature>